<proteinExistence type="inferred from homology"/>
<keyword evidence="3 6" id="KW-0812">Transmembrane</keyword>
<protein>
    <recommendedName>
        <fullName evidence="6">Transporter</fullName>
    </recommendedName>
</protein>
<reference evidence="8 9" key="1">
    <citation type="submission" date="2024-04" db="EMBL/GenBank/DDBJ databases">
        <authorList>
            <person name="Cremers G."/>
        </authorList>
    </citation>
    <scope>NUCLEOTIDE SEQUENCE [LARGE SCALE GENOMIC DNA]</scope>
    <source>
        <strain evidence="8">MeCH1-AG</strain>
    </source>
</reference>
<dbReference type="InterPro" id="IPR037272">
    <property type="entry name" value="SNS_sf"/>
</dbReference>
<keyword evidence="2 6" id="KW-0813">Transport</keyword>
<dbReference type="EMBL" id="OZ026884">
    <property type="protein sequence ID" value="CAL1240266.1"/>
    <property type="molecule type" value="Genomic_DNA"/>
</dbReference>
<dbReference type="Pfam" id="PF00209">
    <property type="entry name" value="SNF"/>
    <property type="match status" value="2"/>
</dbReference>
<feature type="transmembrane region" description="Helical" evidence="7">
    <location>
        <begin position="153"/>
        <end position="171"/>
    </location>
</feature>
<dbReference type="NCBIfam" id="NF037979">
    <property type="entry name" value="Na_transp"/>
    <property type="match status" value="1"/>
</dbReference>
<dbReference type="InterPro" id="IPR047218">
    <property type="entry name" value="YocR/YhdH-like"/>
</dbReference>
<dbReference type="CDD" id="cd10336">
    <property type="entry name" value="SLC6sbd_Tyt1-Like"/>
    <property type="match status" value="1"/>
</dbReference>
<evidence type="ECO:0000256" key="5">
    <source>
        <dbReference type="ARBA" id="ARBA00023136"/>
    </source>
</evidence>
<accession>A0ABM9NI25</accession>
<feature type="transmembrane region" description="Helical" evidence="7">
    <location>
        <begin position="44"/>
        <end position="64"/>
    </location>
</feature>
<dbReference type="SUPFAM" id="SSF161070">
    <property type="entry name" value="SNF-like"/>
    <property type="match status" value="1"/>
</dbReference>
<feature type="transmembrane region" description="Helical" evidence="7">
    <location>
        <begin position="183"/>
        <end position="203"/>
    </location>
</feature>
<feature type="transmembrane region" description="Helical" evidence="7">
    <location>
        <begin position="98"/>
        <end position="123"/>
    </location>
</feature>
<sequence>MTDLTLRHGLWSSRLAFVLAASGSAIGLGNIWKFPYLAGDNGGGAFVLVYLLCVVAIGIPIMMAETLLGRRGRQSPINTLRTLAAEAGAGGFWQGAGWLAVLAGFLILSYYSVIAGWAMAYILKVGGGFLNQSDAAAVRTAFLELKASPDLQVIWHTLFMLATLLIVGRGINDGIERATRIMMPALLLMLVLLDAYAMTTGSFQRGLAFLFQPDFSRLGGGSLLTAMGQAFFSLGLGMGSIMVYGAYLPDRASIAQSAWAVTLADTAVALAAGIAIFPIVFANGMEPTLGPGLIFETLPVAFAHMPGGALFGAVFFALVVLAALTSAIALIEPTIAYLSENRGLTRPEACLRAGLVCWLLGLGTVFSFNLWANRTWFGKNFFELIDFLTADLMLPVGGILVALFAGWVVESQVSEAELGSGRGYRLWRVTIRYLAPGAVGLVFLRAIGAI</sequence>
<gene>
    <name evidence="8" type="ORF">MECH1_V1_1490</name>
</gene>
<feature type="transmembrane region" description="Helical" evidence="7">
    <location>
        <begin position="392"/>
        <end position="409"/>
    </location>
</feature>
<feature type="transmembrane region" description="Helical" evidence="7">
    <location>
        <begin position="430"/>
        <end position="448"/>
    </location>
</feature>
<keyword evidence="9" id="KW-1185">Reference proteome</keyword>
<dbReference type="PRINTS" id="PR00176">
    <property type="entry name" value="NANEUSMPORT"/>
</dbReference>
<dbReference type="InterPro" id="IPR000175">
    <property type="entry name" value="Na/ntran_symport"/>
</dbReference>
<evidence type="ECO:0000256" key="7">
    <source>
        <dbReference type="SAM" id="Phobius"/>
    </source>
</evidence>
<comment type="similarity">
    <text evidence="6">Belongs to the sodium:neurotransmitter symporter (SNF) (TC 2.A.22) family.</text>
</comment>
<comment type="subcellular location">
    <subcellularLocation>
        <location evidence="1">Membrane</location>
        <topology evidence="1">Multi-pass membrane protein</topology>
    </subcellularLocation>
</comment>
<feature type="transmembrane region" description="Helical" evidence="7">
    <location>
        <begin position="259"/>
        <end position="281"/>
    </location>
</feature>
<evidence type="ECO:0000256" key="2">
    <source>
        <dbReference type="ARBA" id="ARBA00022448"/>
    </source>
</evidence>
<feature type="transmembrane region" description="Helical" evidence="7">
    <location>
        <begin position="12"/>
        <end position="32"/>
    </location>
</feature>
<evidence type="ECO:0000313" key="9">
    <source>
        <dbReference type="Proteomes" id="UP001497493"/>
    </source>
</evidence>
<keyword evidence="5 7" id="KW-0472">Membrane</keyword>
<dbReference type="PANTHER" id="PTHR42948">
    <property type="entry name" value="TRANSPORTER"/>
    <property type="match status" value="1"/>
</dbReference>
<evidence type="ECO:0000313" key="8">
    <source>
        <dbReference type="EMBL" id="CAL1240266.1"/>
    </source>
</evidence>
<feature type="transmembrane region" description="Helical" evidence="7">
    <location>
        <begin position="351"/>
        <end position="372"/>
    </location>
</feature>
<organism evidence="8 9">
    <name type="scientific">Candidatus Methylocalor cossyra</name>
    <dbReference type="NCBI Taxonomy" id="3108543"/>
    <lineage>
        <taxon>Bacteria</taxon>
        <taxon>Pseudomonadati</taxon>
        <taxon>Pseudomonadota</taxon>
        <taxon>Gammaproteobacteria</taxon>
        <taxon>Methylococcales</taxon>
        <taxon>Methylococcaceae</taxon>
        <taxon>Candidatus Methylocalor</taxon>
    </lineage>
</organism>
<evidence type="ECO:0000256" key="1">
    <source>
        <dbReference type="ARBA" id="ARBA00004141"/>
    </source>
</evidence>
<evidence type="ECO:0000256" key="3">
    <source>
        <dbReference type="ARBA" id="ARBA00022692"/>
    </source>
</evidence>
<feature type="transmembrane region" description="Helical" evidence="7">
    <location>
        <begin position="301"/>
        <end position="331"/>
    </location>
</feature>
<evidence type="ECO:0000256" key="6">
    <source>
        <dbReference type="RuleBase" id="RU003732"/>
    </source>
</evidence>
<dbReference type="PANTHER" id="PTHR42948:SF1">
    <property type="entry name" value="TRANSPORTER"/>
    <property type="match status" value="1"/>
</dbReference>
<feature type="transmembrane region" description="Helical" evidence="7">
    <location>
        <begin position="223"/>
        <end position="247"/>
    </location>
</feature>
<name>A0ABM9NI25_9GAMM</name>
<evidence type="ECO:0000256" key="4">
    <source>
        <dbReference type="ARBA" id="ARBA00022989"/>
    </source>
</evidence>
<dbReference type="Proteomes" id="UP001497493">
    <property type="component" value="Chromosome"/>
</dbReference>
<keyword evidence="6" id="KW-0769">Symport</keyword>
<dbReference type="PROSITE" id="PS50267">
    <property type="entry name" value="NA_NEUROTRAN_SYMP_3"/>
    <property type="match status" value="1"/>
</dbReference>
<dbReference type="PROSITE" id="PS00610">
    <property type="entry name" value="NA_NEUROTRAN_SYMP_1"/>
    <property type="match status" value="1"/>
</dbReference>
<keyword evidence="4 7" id="KW-1133">Transmembrane helix</keyword>
<dbReference type="RefSeq" id="WP_348759759.1">
    <property type="nucleotide sequence ID" value="NZ_OZ026884.1"/>
</dbReference>